<feature type="transmembrane region" description="Helical" evidence="12">
    <location>
        <begin position="284"/>
        <end position="305"/>
    </location>
</feature>
<evidence type="ECO:0000256" key="1">
    <source>
        <dbReference type="ARBA" id="ARBA00004141"/>
    </source>
</evidence>
<evidence type="ECO:0000313" key="13">
    <source>
        <dbReference type="EMBL" id="VAW70644.1"/>
    </source>
</evidence>
<sequence length="363" mass="39886">MNNKIFQRISLIACLLAFGVIVLGAYVRLSDAGLGCPDWPGCFGQITAPDQAHELSRARIEFPDREIHSGKAWKEMVHRYFASTLGLFILAMAFLAWRNRADKSQQKILPFVLVALVIFQGMLGMWTVTQLLRPTIVTLHLLMGLLTLSLLFWVLLKQSRPWFERIRQVEIPRSVNQLARFALLVLALQIFLGGWTSTNYVALYCPDFPTCQGSWLPDMHIGEAFHFFKDASVNYEGGTLSLEAGITVHYLHRVGAVITTLVLSTLALLIIFKVNSQVLCRLAYLLLGLLATQVSLGIANVLLVLPIPVAVSHNGVAAALLLSLLLINYCLNQQPISSSIKASSENMAEGLSGKLSGTTSPGG</sequence>
<dbReference type="GO" id="GO:0006784">
    <property type="term" value="P:heme A biosynthetic process"/>
    <property type="evidence" value="ECO:0007669"/>
    <property type="project" value="InterPro"/>
</dbReference>
<gene>
    <name evidence="13" type="ORF">MNBD_GAMMA09-3625</name>
</gene>
<keyword evidence="7" id="KW-0408">Iron</keyword>
<evidence type="ECO:0000256" key="12">
    <source>
        <dbReference type="SAM" id="Phobius"/>
    </source>
</evidence>
<dbReference type="Pfam" id="PF02628">
    <property type="entry name" value="COX15-CtaA"/>
    <property type="match status" value="1"/>
</dbReference>
<keyword evidence="4" id="KW-0479">Metal-binding</keyword>
<dbReference type="GO" id="GO:0016491">
    <property type="term" value="F:oxidoreductase activity"/>
    <property type="evidence" value="ECO:0007669"/>
    <property type="project" value="UniProtKB-KW"/>
</dbReference>
<name>A0A3B0YP40_9ZZZZ</name>
<evidence type="ECO:0000256" key="3">
    <source>
        <dbReference type="ARBA" id="ARBA00022692"/>
    </source>
</evidence>
<feature type="transmembrane region" description="Helical" evidence="12">
    <location>
        <begin position="9"/>
        <end position="29"/>
    </location>
</feature>
<keyword evidence="9 12" id="KW-0472">Membrane</keyword>
<dbReference type="GO" id="GO:0046872">
    <property type="term" value="F:metal ion binding"/>
    <property type="evidence" value="ECO:0007669"/>
    <property type="project" value="UniProtKB-KW"/>
</dbReference>
<keyword evidence="8" id="KW-0350">Heme biosynthesis</keyword>
<feature type="transmembrane region" description="Helical" evidence="12">
    <location>
        <begin position="80"/>
        <end position="97"/>
    </location>
</feature>
<dbReference type="InterPro" id="IPR003780">
    <property type="entry name" value="COX15/CtaA_fam"/>
</dbReference>
<feature type="transmembrane region" description="Helical" evidence="12">
    <location>
        <begin position="135"/>
        <end position="156"/>
    </location>
</feature>
<feature type="transmembrane region" description="Helical" evidence="12">
    <location>
        <begin position="109"/>
        <end position="129"/>
    </location>
</feature>
<evidence type="ECO:0000256" key="10">
    <source>
        <dbReference type="ARBA" id="ARBA00023157"/>
    </source>
</evidence>
<dbReference type="PANTHER" id="PTHR35457:SF1">
    <property type="entry name" value="HEME A SYNTHASE"/>
    <property type="match status" value="1"/>
</dbReference>
<dbReference type="InterPro" id="IPR050450">
    <property type="entry name" value="COX15/CtaA_HemeA_synthase"/>
</dbReference>
<evidence type="ECO:0000256" key="5">
    <source>
        <dbReference type="ARBA" id="ARBA00022989"/>
    </source>
</evidence>
<evidence type="ECO:0000256" key="7">
    <source>
        <dbReference type="ARBA" id="ARBA00023004"/>
    </source>
</evidence>
<keyword evidence="5 12" id="KW-1133">Transmembrane helix</keyword>
<keyword evidence="2" id="KW-1003">Cell membrane</keyword>
<organism evidence="13">
    <name type="scientific">hydrothermal vent metagenome</name>
    <dbReference type="NCBI Taxonomy" id="652676"/>
    <lineage>
        <taxon>unclassified sequences</taxon>
        <taxon>metagenomes</taxon>
        <taxon>ecological metagenomes</taxon>
    </lineage>
</organism>
<keyword evidence="3 12" id="KW-0812">Transmembrane</keyword>
<comment type="subcellular location">
    <subcellularLocation>
        <location evidence="1">Membrane</location>
        <topology evidence="1">Multi-pass membrane protein</topology>
    </subcellularLocation>
</comment>
<dbReference type="GO" id="GO:0016020">
    <property type="term" value="C:membrane"/>
    <property type="evidence" value="ECO:0007669"/>
    <property type="project" value="UniProtKB-SubCell"/>
</dbReference>
<reference evidence="13" key="1">
    <citation type="submission" date="2018-06" db="EMBL/GenBank/DDBJ databases">
        <authorList>
            <person name="Zhirakovskaya E."/>
        </authorList>
    </citation>
    <scope>NUCLEOTIDE SEQUENCE</scope>
</reference>
<keyword evidence="6" id="KW-0560">Oxidoreductase</keyword>
<dbReference type="EMBL" id="UOFI01000203">
    <property type="protein sequence ID" value="VAW70644.1"/>
    <property type="molecule type" value="Genomic_DNA"/>
</dbReference>
<protein>
    <submittedName>
        <fullName evidence="13">Heme A synthase, cytochrome oxidase biogenesis protein Cox15-CtaA</fullName>
    </submittedName>
</protein>
<comment type="pathway">
    <text evidence="11">Porphyrin-containing compound metabolism.</text>
</comment>
<evidence type="ECO:0000256" key="6">
    <source>
        <dbReference type="ARBA" id="ARBA00023002"/>
    </source>
</evidence>
<dbReference type="PANTHER" id="PTHR35457">
    <property type="entry name" value="HEME A SYNTHASE"/>
    <property type="match status" value="1"/>
</dbReference>
<accession>A0A3B0YP40</accession>
<evidence type="ECO:0000256" key="11">
    <source>
        <dbReference type="ARBA" id="ARBA00023444"/>
    </source>
</evidence>
<feature type="transmembrane region" description="Helical" evidence="12">
    <location>
        <begin position="177"/>
        <end position="196"/>
    </location>
</feature>
<evidence type="ECO:0000256" key="2">
    <source>
        <dbReference type="ARBA" id="ARBA00022475"/>
    </source>
</evidence>
<proteinExistence type="predicted"/>
<feature type="transmembrane region" description="Helical" evidence="12">
    <location>
        <begin position="311"/>
        <end position="331"/>
    </location>
</feature>
<evidence type="ECO:0000256" key="4">
    <source>
        <dbReference type="ARBA" id="ARBA00022723"/>
    </source>
</evidence>
<evidence type="ECO:0000256" key="8">
    <source>
        <dbReference type="ARBA" id="ARBA00023133"/>
    </source>
</evidence>
<feature type="transmembrane region" description="Helical" evidence="12">
    <location>
        <begin position="250"/>
        <end position="272"/>
    </location>
</feature>
<dbReference type="AlphaFoldDB" id="A0A3B0YP40"/>
<keyword evidence="10" id="KW-1015">Disulfide bond</keyword>
<evidence type="ECO:0000256" key="9">
    <source>
        <dbReference type="ARBA" id="ARBA00023136"/>
    </source>
</evidence>